<dbReference type="GO" id="GO:0016887">
    <property type="term" value="F:ATP hydrolysis activity"/>
    <property type="evidence" value="ECO:0007669"/>
    <property type="project" value="InterPro"/>
</dbReference>
<dbReference type="GO" id="GO:0005524">
    <property type="term" value="F:ATP binding"/>
    <property type="evidence" value="ECO:0007669"/>
    <property type="project" value="InterPro"/>
</dbReference>
<reference evidence="6" key="1">
    <citation type="submission" date="2020-12" db="EMBL/GenBank/DDBJ databases">
        <title>Metabolic potential, ecology and presence of endohyphal bacteria is reflected in genomic diversity of Mucoromycotina.</title>
        <authorList>
            <person name="Muszewska A."/>
            <person name="Okrasinska A."/>
            <person name="Steczkiewicz K."/>
            <person name="Drgas O."/>
            <person name="Orlowska M."/>
            <person name="Perlinska-Lenart U."/>
            <person name="Aleksandrzak-Piekarczyk T."/>
            <person name="Szatraj K."/>
            <person name="Zielenkiewicz U."/>
            <person name="Pilsyk S."/>
            <person name="Malc E."/>
            <person name="Mieczkowski P."/>
            <person name="Kruszewska J.S."/>
            <person name="Biernat P."/>
            <person name="Pawlowska J."/>
        </authorList>
    </citation>
    <scope>NUCLEOTIDE SEQUENCE</scope>
    <source>
        <strain evidence="6">CBS 226.32</strain>
    </source>
</reference>
<comment type="caution">
    <text evidence="6">The sequence shown here is derived from an EMBL/GenBank/DDBJ whole genome shotgun (WGS) entry which is preliminary data.</text>
</comment>
<dbReference type="PANTHER" id="PTHR23070">
    <property type="entry name" value="BCS1 AAA-TYPE ATPASE"/>
    <property type="match status" value="1"/>
</dbReference>
<dbReference type="Gene3D" id="3.40.50.300">
    <property type="entry name" value="P-loop containing nucleotide triphosphate hydrolases"/>
    <property type="match status" value="1"/>
</dbReference>
<dbReference type="InterPro" id="IPR003593">
    <property type="entry name" value="AAA+_ATPase"/>
</dbReference>
<dbReference type="Pfam" id="PF08740">
    <property type="entry name" value="BCS1_N"/>
    <property type="match status" value="1"/>
</dbReference>
<feature type="domain" description="AAA+ ATPase" evidence="5">
    <location>
        <begin position="286"/>
        <end position="422"/>
    </location>
</feature>
<evidence type="ECO:0000256" key="4">
    <source>
        <dbReference type="SAM" id="MobiDB-lite"/>
    </source>
</evidence>
<dbReference type="Pfam" id="PF00004">
    <property type="entry name" value="AAA"/>
    <property type="match status" value="1"/>
</dbReference>
<proteinExistence type="inferred from homology"/>
<keyword evidence="3" id="KW-0999">Mitochondrion inner membrane</keyword>
<comment type="similarity">
    <text evidence="2">Belongs to the AAA ATPase family. BCS1 subfamily.</text>
</comment>
<comment type="subcellular location">
    <subcellularLocation>
        <location evidence="1">Mitochondrion inner membrane</location>
        <topology evidence="1">Single-pass membrane protein</topology>
    </subcellularLocation>
</comment>
<dbReference type="OrthoDB" id="10251412at2759"/>
<dbReference type="AlphaFoldDB" id="A0A8H7R874"/>
<feature type="compositionally biased region" description="Polar residues" evidence="4">
    <location>
        <begin position="548"/>
        <end position="560"/>
    </location>
</feature>
<dbReference type="SMART" id="SM00382">
    <property type="entry name" value="AAA"/>
    <property type="match status" value="1"/>
</dbReference>
<dbReference type="EMBL" id="JAEPRC010000170">
    <property type="protein sequence ID" value="KAG2205602.1"/>
    <property type="molecule type" value="Genomic_DNA"/>
</dbReference>
<evidence type="ECO:0000313" key="7">
    <source>
        <dbReference type="Proteomes" id="UP000650833"/>
    </source>
</evidence>
<evidence type="ECO:0000259" key="5">
    <source>
        <dbReference type="SMART" id="SM00382"/>
    </source>
</evidence>
<dbReference type="InterPro" id="IPR050747">
    <property type="entry name" value="Mitochondrial_chaperone_BCS1"/>
</dbReference>
<dbReference type="SUPFAM" id="SSF52540">
    <property type="entry name" value="P-loop containing nucleoside triphosphate hydrolases"/>
    <property type="match status" value="1"/>
</dbReference>
<name>A0A8H7R874_9FUNG</name>
<dbReference type="InterPro" id="IPR014851">
    <property type="entry name" value="BCS1_N"/>
</dbReference>
<evidence type="ECO:0000256" key="2">
    <source>
        <dbReference type="ARBA" id="ARBA00007448"/>
    </source>
</evidence>
<organism evidence="6 7">
    <name type="scientific">Mucor plumbeus</name>
    <dbReference type="NCBI Taxonomy" id="97098"/>
    <lineage>
        <taxon>Eukaryota</taxon>
        <taxon>Fungi</taxon>
        <taxon>Fungi incertae sedis</taxon>
        <taxon>Mucoromycota</taxon>
        <taxon>Mucoromycotina</taxon>
        <taxon>Mucoromycetes</taxon>
        <taxon>Mucorales</taxon>
        <taxon>Mucorineae</taxon>
        <taxon>Mucoraceae</taxon>
        <taxon>Mucor</taxon>
    </lineage>
</organism>
<protein>
    <recommendedName>
        <fullName evidence="5">AAA+ ATPase domain-containing protein</fullName>
    </recommendedName>
</protein>
<evidence type="ECO:0000313" key="6">
    <source>
        <dbReference type="EMBL" id="KAG2205602.1"/>
    </source>
</evidence>
<evidence type="ECO:0000256" key="3">
    <source>
        <dbReference type="ARBA" id="ARBA00022792"/>
    </source>
</evidence>
<dbReference type="Proteomes" id="UP000650833">
    <property type="component" value="Unassembled WGS sequence"/>
</dbReference>
<gene>
    <name evidence="6" type="ORF">INT46_010764</name>
</gene>
<keyword evidence="3" id="KW-0472">Membrane</keyword>
<feature type="region of interest" description="Disordered" evidence="4">
    <location>
        <begin position="548"/>
        <end position="567"/>
    </location>
</feature>
<evidence type="ECO:0000256" key="1">
    <source>
        <dbReference type="ARBA" id="ARBA00004434"/>
    </source>
</evidence>
<dbReference type="GO" id="GO:0005743">
    <property type="term" value="C:mitochondrial inner membrane"/>
    <property type="evidence" value="ECO:0007669"/>
    <property type="project" value="UniProtKB-SubCell"/>
</dbReference>
<sequence>MLVSYFWNLLLDIFEVISNEHFWINLLGERSLLILKRYAGNDTVLVCLYLSFIPTISQAIKGFYLYCIRLKEEMFYVSVVIGDNELIFTPVDEYVTKNFRGIDTLRHVRGKTGYTNPNDQGQKNSYYSYYGRRQQNNQDNTPIIDLIPEKYREFAIQHKGYVIYVNRKDEAPLSENIRSPFLSMASIRTDTIEIKMRSRDLPKLRSFIQDWVDEYYNSRKNKLIIYKCNFNNYGWDDDNQWKEHGYRTIRSFNSVVLKKGEQDRILNDILTFKESREWYNDRGIPYRRGYLLHGPPGTGKTSFIQSLASRVKMNVAILNLSAAADDDSLSSALAQVPKSCILVIEDIDHYQFDEGLPEKKDDNKGPKKNNSVSVSGILNAIDGIASLEESIIFMTCNDMNTIPPALIRPGRVDLKLHMGYIDNYQAELIFWRFFCMEEKEAALENIPKQNYSTLTNTVNELIQRIRDTAHKISKQQKIELEISPAELISYLLFHALKHKLSKQPQNLNLCCQSILDHIPEFIESVATDRKQAIEHAKKKALLQHMQQSAVNAESHSNADNATTTATATTVTKETKIIPTPPTSPAAEKKTVSDVVDVEAIEQVNNKREDTEN</sequence>
<accession>A0A8H7R874</accession>
<keyword evidence="3" id="KW-0496">Mitochondrion</keyword>
<dbReference type="InterPro" id="IPR027417">
    <property type="entry name" value="P-loop_NTPase"/>
</dbReference>
<keyword evidence="7" id="KW-1185">Reference proteome</keyword>
<dbReference type="InterPro" id="IPR003959">
    <property type="entry name" value="ATPase_AAA_core"/>
</dbReference>